<evidence type="ECO:0000256" key="1">
    <source>
        <dbReference type="SAM" id="MobiDB-lite"/>
    </source>
</evidence>
<name>A0AA35M0W6_9HYPO</name>
<comment type="caution">
    <text evidence="2">The sequence shown here is derived from an EMBL/GenBank/DDBJ whole genome shotgun (WGS) entry which is preliminary data.</text>
</comment>
<dbReference type="Proteomes" id="UP001160390">
    <property type="component" value="Unassembled WGS sequence"/>
</dbReference>
<protein>
    <submittedName>
        <fullName evidence="2">Uncharacterized protein</fullName>
    </submittedName>
</protein>
<evidence type="ECO:0000313" key="3">
    <source>
        <dbReference type="Proteomes" id="UP001160390"/>
    </source>
</evidence>
<dbReference type="EMBL" id="CABFNP030000812">
    <property type="protein sequence ID" value="CAI6088054.1"/>
    <property type="molecule type" value="Genomic_DNA"/>
</dbReference>
<dbReference type="AlphaFoldDB" id="A0AA35M0W6"/>
<gene>
    <name evidence="2" type="ORF">CCHLO57077_00013177</name>
</gene>
<sequence>MSFLGWDDAGGEPCFFDDSYITRASIRLHGKSPLMDFTIKVNRNTFLVVVPPEIITSSQVVKVCTHQTPLVHQGSPWCALVLQLKQPVRWIMNEESFIQGTGVGVLETLDEAPQLYKLASQTNFTMYFPHAVKGRVSRAFPPAPYPQLSDHLIAAPGKKLWGNHALTLSSGRWWFNENVEPLPSYTPPPPSEAIQASFPQLSRKRRRQATNEPDEDGEDDGEHLCRAVPSSDTMSAPEIELAGYGKMVDDIAKRVKDQIAQEVERLADNCLNTAIKEKLSQFHQQQTDVNAAMENSRWLFGRTTEYADKVKSEMGAVMYDFENEMKTIMQGFEEEQEASIDGLET</sequence>
<proteinExistence type="predicted"/>
<accession>A0AA35M0W6</accession>
<feature type="region of interest" description="Disordered" evidence="1">
    <location>
        <begin position="184"/>
        <end position="232"/>
    </location>
</feature>
<keyword evidence="3" id="KW-1185">Reference proteome</keyword>
<organism evidence="2 3">
    <name type="scientific">Clonostachys chloroleuca</name>
    <dbReference type="NCBI Taxonomy" id="1926264"/>
    <lineage>
        <taxon>Eukaryota</taxon>
        <taxon>Fungi</taxon>
        <taxon>Dikarya</taxon>
        <taxon>Ascomycota</taxon>
        <taxon>Pezizomycotina</taxon>
        <taxon>Sordariomycetes</taxon>
        <taxon>Hypocreomycetidae</taxon>
        <taxon>Hypocreales</taxon>
        <taxon>Bionectriaceae</taxon>
        <taxon>Clonostachys</taxon>
    </lineage>
</organism>
<feature type="compositionally biased region" description="Acidic residues" evidence="1">
    <location>
        <begin position="212"/>
        <end position="221"/>
    </location>
</feature>
<reference evidence="2" key="1">
    <citation type="submission" date="2023-01" db="EMBL/GenBank/DDBJ databases">
        <authorList>
            <person name="Piombo E."/>
        </authorList>
    </citation>
    <scope>NUCLEOTIDE SEQUENCE</scope>
</reference>
<evidence type="ECO:0000313" key="2">
    <source>
        <dbReference type="EMBL" id="CAI6088054.1"/>
    </source>
</evidence>